<proteinExistence type="predicted"/>
<feature type="transmembrane region" description="Helical" evidence="1">
    <location>
        <begin position="234"/>
        <end position="254"/>
    </location>
</feature>
<evidence type="ECO:0000313" key="2">
    <source>
        <dbReference type="EMBL" id="KAG9508515.1"/>
    </source>
</evidence>
<accession>A0ABQ7S5J9</accession>
<dbReference type="EMBL" id="JAIFTH010001503">
    <property type="protein sequence ID" value="KAG9508515.1"/>
    <property type="molecule type" value="Genomic_DNA"/>
</dbReference>
<keyword evidence="1" id="KW-0812">Transmembrane</keyword>
<organism evidence="2 3">
    <name type="scientific">Fragariocoptes setiger</name>
    <dbReference type="NCBI Taxonomy" id="1670756"/>
    <lineage>
        <taxon>Eukaryota</taxon>
        <taxon>Metazoa</taxon>
        <taxon>Ecdysozoa</taxon>
        <taxon>Arthropoda</taxon>
        <taxon>Chelicerata</taxon>
        <taxon>Arachnida</taxon>
        <taxon>Acari</taxon>
        <taxon>Acariformes</taxon>
        <taxon>Trombidiformes</taxon>
        <taxon>Prostigmata</taxon>
        <taxon>Eupodina</taxon>
        <taxon>Eriophyoidea</taxon>
        <taxon>Phytoptidae</taxon>
        <taxon>Fragariocoptes</taxon>
    </lineage>
</organism>
<keyword evidence="3" id="KW-1185">Reference proteome</keyword>
<feature type="transmembrane region" description="Helical" evidence="1">
    <location>
        <begin position="533"/>
        <end position="555"/>
    </location>
</feature>
<dbReference type="Proteomes" id="UP000825002">
    <property type="component" value="Unassembled WGS sequence"/>
</dbReference>
<feature type="transmembrane region" description="Helical" evidence="1">
    <location>
        <begin position="325"/>
        <end position="349"/>
    </location>
</feature>
<evidence type="ECO:0000313" key="3">
    <source>
        <dbReference type="Proteomes" id="UP000825002"/>
    </source>
</evidence>
<evidence type="ECO:0000256" key="1">
    <source>
        <dbReference type="SAM" id="Phobius"/>
    </source>
</evidence>
<keyword evidence="1" id="KW-0472">Membrane</keyword>
<keyword evidence="1" id="KW-1133">Transmembrane helix</keyword>
<gene>
    <name evidence="2" type="ORF">GZH46_02985</name>
</gene>
<name>A0ABQ7S5J9_9ACAR</name>
<protein>
    <submittedName>
        <fullName evidence="2">Uncharacterized protein</fullName>
    </submittedName>
</protein>
<comment type="caution">
    <text evidence="2">The sequence shown here is derived from an EMBL/GenBank/DDBJ whole genome shotgun (WGS) entry which is preliminary data.</text>
</comment>
<reference evidence="2 3" key="1">
    <citation type="submission" date="2020-10" db="EMBL/GenBank/DDBJ databases">
        <authorList>
            <person name="Klimov P.B."/>
            <person name="Dyachkov S.M."/>
            <person name="Chetverikov P.E."/>
        </authorList>
    </citation>
    <scope>NUCLEOTIDE SEQUENCE [LARGE SCALE GENOMIC DNA]</scope>
    <source>
        <strain evidence="2">BMOC 18-1129-001#AD2665</strain>
        <tissue evidence="2">Entire mites</tissue>
    </source>
</reference>
<feature type="non-terminal residue" evidence="2">
    <location>
        <position position="1"/>
    </location>
</feature>
<feature type="transmembrane region" description="Helical" evidence="1">
    <location>
        <begin position="376"/>
        <end position="402"/>
    </location>
</feature>
<sequence length="609" mass="70050">LFVLCLAPVIPGRADRPQSENVSFEKYKSRLVGLPITNHELNHESAEWALTEYSIDKQHQCSVISVPGDRRVIRNRRSSCKKSKMFPESNINKALAKLDTAILAMYQFASGEDYRFSRVAPHRVYFPRALIRLAKCFKFYFLIKTLILTQLAALIIQLERNEFRNSHTWWHRVYIPNECSFASAANCNGSQDCLNVERVANCSRVILFGWLDIDPHEIIRAIGDPVRLSNYDGITLYCLVSTMTFVMAVVVPVAKTTHRLTYRNLEYAFNPQQTLREQARCIYKHQVLLKHLFYYNNSQKRFDYNRSRPYARSHDWLVWSVRVRVVITSIGQFLLTVPLITILLVAFTLNTATTTTSASNDNNGAANWRQSTWQDWLFIVELSVQAVLLTLVIGSATVYLLFPIIELSFWLDEIRLRLCTATLLARYSCEQLHQAIYWLTSSDSFGITDNRFVANRVAETIHARQLRAISDDCRIKSLPHFVRIFKLNTRKQYQQLIIQCAAANYAHTIDKLLDDIYFDLYLFVYEFEFVNELVSLVTLVTVVTLALITAMLLYLSQYLSDFDSVVSMAMGLTYVVGNSVLIASSYVSSRLIASSFISQKSNIRILARR</sequence>
<feature type="transmembrane region" description="Helical" evidence="1">
    <location>
        <begin position="567"/>
        <end position="587"/>
    </location>
</feature>